<evidence type="ECO:0008006" key="5">
    <source>
        <dbReference type="Google" id="ProtNLM"/>
    </source>
</evidence>
<name>A0AB34JRW4_PRYPA</name>
<dbReference type="AlphaFoldDB" id="A0AB34JRW4"/>
<evidence type="ECO:0000256" key="1">
    <source>
        <dbReference type="SAM" id="Coils"/>
    </source>
</evidence>
<dbReference type="Proteomes" id="UP001515480">
    <property type="component" value="Unassembled WGS sequence"/>
</dbReference>
<feature type="region of interest" description="Disordered" evidence="2">
    <location>
        <begin position="285"/>
        <end position="327"/>
    </location>
</feature>
<evidence type="ECO:0000313" key="4">
    <source>
        <dbReference type="Proteomes" id="UP001515480"/>
    </source>
</evidence>
<evidence type="ECO:0000256" key="2">
    <source>
        <dbReference type="SAM" id="MobiDB-lite"/>
    </source>
</evidence>
<feature type="compositionally biased region" description="Polar residues" evidence="2">
    <location>
        <begin position="1"/>
        <end position="24"/>
    </location>
</feature>
<dbReference type="EMBL" id="JBGBPQ010000005">
    <property type="protein sequence ID" value="KAL1524066.1"/>
    <property type="molecule type" value="Genomic_DNA"/>
</dbReference>
<evidence type="ECO:0000313" key="3">
    <source>
        <dbReference type="EMBL" id="KAL1524066.1"/>
    </source>
</evidence>
<feature type="region of interest" description="Disordered" evidence="2">
    <location>
        <begin position="1"/>
        <end position="32"/>
    </location>
</feature>
<feature type="coiled-coil region" evidence="1">
    <location>
        <begin position="44"/>
        <end position="172"/>
    </location>
</feature>
<feature type="compositionally biased region" description="Low complexity" evidence="2">
    <location>
        <begin position="304"/>
        <end position="318"/>
    </location>
</feature>
<keyword evidence="1" id="KW-0175">Coiled coil</keyword>
<organism evidence="3 4">
    <name type="scientific">Prymnesium parvum</name>
    <name type="common">Toxic golden alga</name>
    <dbReference type="NCBI Taxonomy" id="97485"/>
    <lineage>
        <taxon>Eukaryota</taxon>
        <taxon>Haptista</taxon>
        <taxon>Haptophyta</taxon>
        <taxon>Prymnesiophyceae</taxon>
        <taxon>Prymnesiales</taxon>
        <taxon>Prymnesiaceae</taxon>
        <taxon>Prymnesium</taxon>
    </lineage>
</organism>
<feature type="compositionally biased region" description="Basic and acidic residues" evidence="2">
    <location>
        <begin position="285"/>
        <end position="296"/>
    </location>
</feature>
<comment type="caution">
    <text evidence="3">The sequence shown here is derived from an EMBL/GenBank/DDBJ whole genome shotgun (WGS) entry which is preliminary data.</text>
</comment>
<keyword evidence="4" id="KW-1185">Reference proteome</keyword>
<reference evidence="3 4" key="1">
    <citation type="journal article" date="2024" name="Science">
        <title>Giant polyketide synthase enzymes in the biosynthesis of giant marine polyether toxins.</title>
        <authorList>
            <person name="Fallon T.R."/>
            <person name="Shende V.V."/>
            <person name="Wierzbicki I.H."/>
            <person name="Pendleton A.L."/>
            <person name="Watervoot N.F."/>
            <person name="Auber R.P."/>
            <person name="Gonzalez D.J."/>
            <person name="Wisecaver J.H."/>
            <person name="Moore B.S."/>
        </authorList>
    </citation>
    <scope>NUCLEOTIDE SEQUENCE [LARGE SCALE GENOMIC DNA]</scope>
    <source>
        <strain evidence="3 4">12B1</strain>
    </source>
</reference>
<protein>
    <recommendedName>
        <fullName evidence="5">SWI5-dependent HO expression protein 3</fullName>
    </recommendedName>
</protein>
<sequence length="327" mass="36815">MVSKPAASNSHVTKVRQAVSTARTDSMDEGSAEADAMRNLAYVVSSANDNIQALQRTVKLQEKELNEKSDQCAALQRNYETLARIRQADQVEFMNSKARHVEALAQINALQSELEKVRKQNAELEQQLASSATVHLQLDEVQKQLDDATRSRDTLKTELEQAQKSFSEAAESNRALTAHIDKLTRAQHEILKRTRKSDDTIRVLESEKEAAEKAQTASNNKIATQEKQLKTFLEANEALESDLRKQMQRVALLERRKLEQEAEQQTIEAYYQARLDEMQAQYDRLLSEIDESKRQAPQETSRPSDSNASSIIPTSSSAKTGSPRQAM</sequence>
<proteinExistence type="predicted"/>
<gene>
    <name evidence="3" type="ORF">AB1Y20_018977</name>
</gene>
<accession>A0AB34JRW4</accession>